<dbReference type="GO" id="GO:0005634">
    <property type="term" value="C:nucleus"/>
    <property type="evidence" value="ECO:0007669"/>
    <property type="project" value="TreeGrafter"/>
</dbReference>
<dbReference type="GO" id="GO:0000785">
    <property type="term" value="C:chromatin"/>
    <property type="evidence" value="ECO:0007669"/>
    <property type="project" value="TreeGrafter"/>
</dbReference>
<dbReference type="GO" id="GO:0010468">
    <property type="term" value="P:regulation of gene expression"/>
    <property type="evidence" value="ECO:0007669"/>
    <property type="project" value="TreeGrafter"/>
</dbReference>
<dbReference type="EMBL" id="JAPTSV010000305">
    <property type="protein sequence ID" value="KAJ1519208.1"/>
    <property type="molecule type" value="Genomic_DNA"/>
</dbReference>
<dbReference type="PANTHER" id="PTHR10694">
    <property type="entry name" value="LYSINE-SPECIFIC DEMETHYLASE"/>
    <property type="match status" value="1"/>
</dbReference>
<protein>
    <recommendedName>
        <fullName evidence="1">JmjC domain-containing protein</fullName>
    </recommendedName>
</protein>
<dbReference type="PANTHER" id="PTHR10694:SF7">
    <property type="entry name" value="[HISTONE H3]-TRIMETHYL-L-LYSINE(9) DEMETHYLASE"/>
    <property type="match status" value="1"/>
</dbReference>
<dbReference type="InterPro" id="IPR003347">
    <property type="entry name" value="JmjC_dom"/>
</dbReference>
<organism evidence="2 3">
    <name type="scientific">Megalurothrips usitatus</name>
    <name type="common">bean blossom thrips</name>
    <dbReference type="NCBI Taxonomy" id="439358"/>
    <lineage>
        <taxon>Eukaryota</taxon>
        <taxon>Metazoa</taxon>
        <taxon>Ecdysozoa</taxon>
        <taxon>Arthropoda</taxon>
        <taxon>Hexapoda</taxon>
        <taxon>Insecta</taxon>
        <taxon>Pterygota</taxon>
        <taxon>Neoptera</taxon>
        <taxon>Paraneoptera</taxon>
        <taxon>Thysanoptera</taxon>
        <taxon>Terebrantia</taxon>
        <taxon>Thripoidea</taxon>
        <taxon>Thripidae</taxon>
        <taxon>Megalurothrips</taxon>
    </lineage>
</organism>
<proteinExistence type="predicted"/>
<keyword evidence="3" id="KW-1185">Reference proteome</keyword>
<dbReference type="PROSITE" id="PS51184">
    <property type="entry name" value="JMJC"/>
    <property type="match status" value="1"/>
</dbReference>
<sequence>MTQLNVPTITAQYDDIKDFMSFIEKCESDNVSGGRGVFKVSLQSEETLTEPMELLNKLRTHIQTSGFTPVKQHFQACRRDSNLFGWRQNIVGQGSDVAEAFIKLLTKEDLFSPQHETCCTQALQKDKTGNELLAHYFEVLHSIADPPKSSSCNYSKDQIEEMISAGETLRNVYEGTSVSTGNTDNKCINERPSRKAKSKLPFQPRVKRPWASVRQSAAKALQKKHPAPHKSNYDNPIYGSALQLDENQIVNIMKDFTLSKLKNLLDIHPDKYAGLSHSYFYIGTCHSTFALHGEDAALWSINYLHLGAIKIWIVIPPEYVERLKLALYGSDLLLEHTSCHNILGHKYAIIDPAFLDSFQIPYSVVVQHPGELVILHPNAVHQGFNLGYNIAEAINFATVSWIPHGLRATVCGCFGASQIHLDMSPFLAMYHPELLETYIAGRRFSDIPAGKILNESEKTKTLECAQPILDEDSETSEGHVKDVEDRLLLQCIACPKVFKGGRGKLCRLLYHCKKEHPTLQNIEEKTEIKYAPKEGKMKKKFTCPDCGLQVAGSVMSQICKEGSNADKCCTPSEEKRKIVVDCPVVVCDKKYPVGKKLALIRYVKRTKKPLVKNVIS</sequence>
<comment type="caution">
    <text evidence="2">The sequence shown here is derived from an EMBL/GenBank/DDBJ whole genome shotgun (WGS) entry which is preliminary data.</text>
</comment>
<dbReference type="GO" id="GO:0051864">
    <property type="term" value="F:histone H3K36 demethylase activity"/>
    <property type="evidence" value="ECO:0007669"/>
    <property type="project" value="TreeGrafter"/>
</dbReference>
<gene>
    <name evidence="2" type="ORF">ONE63_011187</name>
</gene>
<reference evidence="2" key="1">
    <citation type="submission" date="2022-12" db="EMBL/GenBank/DDBJ databases">
        <title>Chromosome-level genome assembly of the bean flower thrips Megalurothrips usitatus.</title>
        <authorList>
            <person name="Ma L."/>
            <person name="Liu Q."/>
            <person name="Li H."/>
            <person name="Cai W."/>
        </authorList>
    </citation>
    <scope>NUCLEOTIDE SEQUENCE</scope>
    <source>
        <strain evidence="2">Cailab_2022a</strain>
    </source>
</reference>
<accession>A0AAV7WZZ3</accession>
<evidence type="ECO:0000313" key="3">
    <source>
        <dbReference type="Proteomes" id="UP001075354"/>
    </source>
</evidence>
<dbReference type="SMART" id="SM00558">
    <property type="entry name" value="JmjC"/>
    <property type="match status" value="1"/>
</dbReference>
<dbReference type="SUPFAM" id="SSF51197">
    <property type="entry name" value="Clavaminate synthase-like"/>
    <property type="match status" value="1"/>
</dbReference>
<evidence type="ECO:0000313" key="2">
    <source>
        <dbReference type="EMBL" id="KAJ1519208.1"/>
    </source>
</evidence>
<feature type="domain" description="JmjC" evidence="1">
    <location>
        <begin position="238"/>
        <end position="413"/>
    </location>
</feature>
<dbReference type="Gene3D" id="2.60.120.650">
    <property type="entry name" value="Cupin"/>
    <property type="match status" value="1"/>
</dbReference>
<name>A0AAV7WZZ3_9NEOP</name>
<evidence type="ECO:0000259" key="1">
    <source>
        <dbReference type="PROSITE" id="PS51184"/>
    </source>
</evidence>
<dbReference type="GO" id="GO:0032454">
    <property type="term" value="F:histone H3K9 demethylase activity"/>
    <property type="evidence" value="ECO:0007669"/>
    <property type="project" value="TreeGrafter"/>
</dbReference>
<dbReference type="Proteomes" id="UP001075354">
    <property type="component" value="Unassembled WGS sequence"/>
</dbReference>
<dbReference type="AlphaFoldDB" id="A0AAV7WZZ3"/>
<dbReference type="Pfam" id="PF02373">
    <property type="entry name" value="JmjC"/>
    <property type="match status" value="1"/>
</dbReference>